<keyword evidence="5" id="KW-1185">Reference proteome</keyword>
<feature type="coiled-coil region" evidence="1">
    <location>
        <begin position="313"/>
        <end position="340"/>
    </location>
</feature>
<evidence type="ECO:0000313" key="4">
    <source>
        <dbReference type="EMBL" id="KAD5507706.1"/>
    </source>
</evidence>
<dbReference type="PANTHER" id="PTHR45023">
    <property type="match status" value="1"/>
</dbReference>
<dbReference type="PANTHER" id="PTHR45023:SF4">
    <property type="entry name" value="GLYCINE-RICH PROTEIN-RELATED"/>
    <property type="match status" value="1"/>
</dbReference>
<dbReference type="EMBL" id="SZYD01000008">
    <property type="protein sequence ID" value="KAD5507706.1"/>
    <property type="molecule type" value="Genomic_DNA"/>
</dbReference>
<evidence type="ECO:0000256" key="1">
    <source>
        <dbReference type="SAM" id="Coils"/>
    </source>
</evidence>
<feature type="region of interest" description="Disordered" evidence="2">
    <location>
        <begin position="217"/>
        <end position="293"/>
    </location>
</feature>
<accession>A0A5N6NVJ2</accession>
<dbReference type="Pfam" id="PF14303">
    <property type="entry name" value="NAM-associated"/>
    <property type="match status" value="1"/>
</dbReference>
<comment type="caution">
    <text evidence="4">The sequence shown here is derived from an EMBL/GenBank/DDBJ whole genome shotgun (WGS) entry which is preliminary data.</text>
</comment>
<feature type="region of interest" description="Disordered" evidence="2">
    <location>
        <begin position="80"/>
        <end position="110"/>
    </location>
</feature>
<evidence type="ECO:0000256" key="2">
    <source>
        <dbReference type="SAM" id="MobiDB-lite"/>
    </source>
</evidence>
<evidence type="ECO:0000259" key="3">
    <source>
        <dbReference type="Pfam" id="PF14303"/>
    </source>
</evidence>
<organism evidence="4 5">
    <name type="scientific">Mikania micrantha</name>
    <name type="common">bitter vine</name>
    <dbReference type="NCBI Taxonomy" id="192012"/>
    <lineage>
        <taxon>Eukaryota</taxon>
        <taxon>Viridiplantae</taxon>
        <taxon>Streptophyta</taxon>
        <taxon>Embryophyta</taxon>
        <taxon>Tracheophyta</taxon>
        <taxon>Spermatophyta</taxon>
        <taxon>Magnoliopsida</taxon>
        <taxon>eudicotyledons</taxon>
        <taxon>Gunneridae</taxon>
        <taxon>Pentapetalae</taxon>
        <taxon>asterids</taxon>
        <taxon>campanulids</taxon>
        <taxon>Asterales</taxon>
        <taxon>Asteraceae</taxon>
        <taxon>Asteroideae</taxon>
        <taxon>Heliantheae alliance</taxon>
        <taxon>Eupatorieae</taxon>
        <taxon>Mikania</taxon>
    </lineage>
</organism>
<gene>
    <name evidence="4" type="ORF">E3N88_15409</name>
</gene>
<proteinExistence type="predicted"/>
<sequence>MRKTRERNPLLQPPSFLERVERELQPRLPSHQLRNTITVGPPPQTRLCRRCCLRSTHNHQHRMRETRERKPLPPLVKNHYRRLKPTTTTRKPSPPSLNPATSTTTAPPQAPSHIVFATAAHRRHHLSPPSSLILDKPEGYRKQDSINSKFRKMRVAIQGFNQVYTRLQHHHQSGTSDVDLQRNALTEYNATHPTFQYLAEWNYLKGSSKFHVISDWDPSRVRGEPSSKRSKTTSSSVGAQSMGSGSDARIHIDLNESEEEGETRETRETRFYRPGGRDAHKKAAHGSSSNKGLYSDEFEKLGSKLEGLMEVGKQRVDLNKERLDIQKKKLELKKEKQFNKDCKTLAIDTSNLSEGERQVVEEMKRRIREKYGFN</sequence>
<feature type="compositionally biased region" description="Basic and acidic residues" evidence="2">
    <location>
        <begin position="263"/>
        <end position="278"/>
    </location>
</feature>
<protein>
    <recommendedName>
        <fullName evidence="3">No apical meristem-associated C-terminal domain-containing protein</fullName>
    </recommendedName>
</protein>
<dbReference type="AlphaFoldDB" id="A0A5N6NVJ2"/>
<name>A0A5N6NVJ2_9ASTR</name>
<keyword evidence="1" id="KW-0175">Coiled coil</keyword>
<dbReference type="Proteomes" id="UP000326396">
    <property type="component" value="Linkage Group LG16"/>
</dbReference>
<evidence type="ECO:0000313" key="5">
    <source>
        <dbReference type="Proteomes" id="UP000326396"/>
    </source>
</evidence>
<reference evidence="4 5" key="1">
    <citation type="submission" date="2019-05" db="EMBL/GenBank/DDBJ databases">
        <title>Mikania micrantha, genome provides insights into the molecular mechanism of rapid growth.</title>
        <authorList>
            <person name="Liu B."/>
        </authorList>
    </citation>
    <scope>NUCLEOTIDE SEQUENCE [LARGE SCALE GENOMIC DNA]</scope>
    <source>
        <strain evidence="4">NLD-2019</strain>
        <tissue evidence="4">Leaf</tissue>
    </source>
</reference>
<dbReference type="InterPro" id="IPR029466">
    <property type="entry name" value="NAM-associated_C"/>
</dbReference>
<dbReference type="OrthoDB" id="687262at2759"/>
<feature type="domain" description="No apical meristem-associated C-terminal" evidence="3">
    <location>
        <begin position="194"/>
        <end position="367"/>
    </location>
</feature>
<feature type="compositionally biased region" description="Low complexity" evidence="2">
    <location>
        <begin position="98"/>
        <end position="107"/>
    </location>
</feature>
<feature type="compositionally biased region" description="Basic and acidic residues" evidence="2">
    <location>
        <begin position="217"/>
        <end position="227"/>
    </location>
</feature>